<evidence type="ECO:0000313" key="2">
    <source>
        <dbReference type="EMBL" id="CZT10872.1"/>
    </source>
</evidence>
<dbReference type="PROSITE" id="PS51186">
    <property type="entry name" value="GNAT"/>
    <property type="match status" value="1"/>
</dbReference>
<gene>
    <name evidence="2" type="ORF">RAG0_15205</name>
</gene>
<protein>
    <submittedName>
        <fullName evidence="2">Related to GNAT family acetyltransferase</fullName>
    </submittedName>
</protein>
<dbReference type="InterPro" id="IPR016181">
    <property type="entry name" value="Acyl_CoA_acyltransferase"/>
</dbReference>
<dbReference type="EMBL" id="FJUX01000134">
    <property type="protein sequence ID" value="CZT10872.1"/>
    <property type="molecule type" value="Genomic_DNA"/>
</dbReference>
<accession>A0A1E1LK28</accession>
<name>A0A1E1LK28_9HELO</name>
<dbReference type="Proteomes" id="UP000178912">
    <property type="component" value="Unassembled WGS sequence"/>
</dbReference>
<dbReference type="GO" id="GO:0016747">
    <property type="term" value="F:acyltransferase activity, transferring groups other than amino-acyl groups"/>
    <property type="evidence" value="ECO:0007669"/>
    <property type="project" value="InterPro"/>
</dbReference>
<dbReference type="Pfam" id="PF13302">
    <property type="entry name" value="Acetyltransf_3"/>
    <property type="match status" value="1"/>
</dbReference>
<dbReference type="InterPro" id="IPR051531">
    <property type="entry name" value="N-acetyltransferase"/>
</dbReference>
<sequence length="203" mass="22449">MSSKTVSLSKQKTLQSERLTLVPLSLKNRDDLFTMDSDPLVMKHIESGIPLSASESEVGFRYMLVELAVAGLGTWAAYVGTEFVGWWVLAAGELADTGTPPQPDTKNVVFGLRLLPKFWGQGLAKEGTREIFRHAFEDLGVEQISGDTMTINQGSRATMASCGMKHIRTYHNEYPTPPPGIEEGEVEYRITKDDWLAQKEGAQ</sequence>
<reference evidence="3" key="1">
    <citation type="submission" date="2016-03" db="EMBL/GenBank/DDBJ databases">
        <authorList>
            <person name="Guldener U."/>
        </authorList>
    </citation>
    <scope>NUCLEOTIDE SEQUENCE [LARGE SCALE GENOMIC DNA]</scope>
    <source>
        <strain evidence="3">04CH-RAC-A.6.1</strain>
    </source>
</reference>
<dbReference type="PANTHER" id="PTHR43792">
    <property type="entry name" value="GNAT FAMILY, PUTATIVE (AFU_ORTHOLOGUE AFUA_3G00765)-RELATED-RELATED"/>
    <property type="match status" value="1"/>
</dbReference>
<proteinExistence type="predicted"/>
<dbReference type="AlphaFoldDB" id="A0A1E1LK28"/>
<dbReference type="SUPFAM" id="SSF55729">
    <property type="entry name" value="Acyl-CoA N-acyltransferases (Nat)"/>
    <property type="match status" value="1"/>
</dbReference>
<evidence type="ECO:0000313" key="3">
    <source>
        <dbReference type="Proteomes" id="UP000178912"/>
    </source>
</evidence>
<dbReference type="PANTHER" id="PTHR43792:SF16">
    <property type="entry name" value="N-ACETYLTRANSFERASE DOMAIN-CONTAINING PROTEIN"/>
    <property type="match status" value="1"/>
</dbReference>
<organism evidence="2 3">
    <name type="scientific">Rhynchosporium agropyri</name>
    <dbReference type="NCBI Taxonomy" id="914238"/>
    <lineage>
        <taxon>Eukaryota</taxon>
        <taxon>Fungi</taxon>
        <taxon>Dikarya</taxon>
        <taxon>Ascomycota</taxon>
        <taxon>Pezizomycotina</taxon>
        <taxon>Leotiomycetes</taxon>
        <taxon>Helotiales</taxon>
        <taxon>Ploettnerulaceae</taxon>
        <taxon>Rhynchosporium</taxon>
    </lineage>
</organism>
<dbReference type="Gene3D" id="3.40.630.30">
    <property type="match status" value="1"/>
</dbReference>
<dbReference type="InterPro" id="IPR000182">
    <property type="entry name" value="GNAT_dom"/>
</dbReference>
<evidence type="ECO:0000259" key="1">
    <source>
        <dbReference type="PROSITE" id="PS51186"/>
    </source>
</evidence>
<dbReference type="OrthoDB" id="630895at2759"/>
<keyword evidence="3" id="KW-1185">Reference proteome</keyword>
<feature type="domain" description="N-acetyltransferase" evidence="1">
    <location>
        <begin position="19"/>
        <end position="193"/>
    </location>
</feature>
<keyword evidence="2" id="KW-0808">Transferase</keyword>